<evidence type="ECO:0000256" key="1">
    <source>
        <dbReference type="SAM" id="Phobius"/>
    </source>
</evidence>
<organism evidence="2 3">
    <name type="scientific">Flavobacterium chilense</name>
    <dbReference type="NCBI Taxonomy" id="946677"/>
    <lineage>
        <taxon>Bacteria</taxon>
        <taxon>Pseudomonadati</taxon>
        <taxon>Bacteroidota</taxon>
        <taxon>Flavobacteriia</taxon>
        <taxon>Flavobacteriales</taxon>
        <taxon>Flavobacteriaceae</taxon>
        <taxon>Flavobacterium</taxon>
    </lineage>
</organism>
<evidence type="ECO:0000313" key="3">
    <source>
        <dbReference type="Proteomes" id="UP000184028"/>
    </source>
</evidence>
<accession>A0A1M7DTM8</accession>
<name>A0A1M7DTM8_9FLAO</name>
<protein>
    <submittedName>
        <fullName evidence="2">Uncharacterized protein</fullName>
    </submittedName>
</protein>
<keyword evidence="1" id="KW-0812">Transmembrane</keyword>
<dbReference type="RefSeq" id="WP_068842148.1">
    <property type="nucleotide sequence ID" value="NZ_FRBT01000002.1"/>
</dbReference>
<keyword evidence="3" id="KW-1185">Reference proteome</keyword>
<dbReference type="Proteomes" id="UP000184028">
    <property type="component" value="Unassembled WGS sequence"/>
</dbReference>
<feature type="transmembrane region" description="Helical" evidence="1">
    <location>
        <begin position="12"/>
        <end position="35"/>
    </location>
</feature>
<keyword evidence="1" id="KW-1133">Transmembrane helix</keyword>
<dbReference type="AlphaFoldDB" id="A0A1M7DTM8"/>
<dbReference type="STRING" id="946677.SAMN05444484_102719"/>
<dbReference type="OrthoDB" id="767769at2"/>
<proteinExistence type="predicted"/>
<dbReference type="EMBL" id="FRBT01000002">
    <property type="protein sequence ID" value="SHL82842.1"/>
    <property type="molecule type" value="Genomic_DNA"/>
</dbReference>
<feature type="transmembrane region" description="Helical" evidence="1">
    <location>
        <begin position="41"/>
        <end position="60"/>
    </location>
</feature>
<evidence type="ECO:0000313" key="2">
    <source>
        <dbReference type="EMBL" id="SHL82842.1"/>
    </source>
</evidence>
<gene>
    <name evidence="2" type="ORF">SAMN05444484_102719</name>
</gene>
<sequence length="145" mass="16673">MKLTICLSKTIVIFYSILAIPITIGSFYNLVYGLVLNQNSIIYIGAFSLFGFILLPLLIISSYRNNKCVIETDKIIIGKSEYLSSAYNFVIQEKHLPFKERPIFFLLRKTYYDFVIKEKATGKVISITELNVFQRDVKKIKSALL</sequence>
<reference evidence="3" key="1">
    <citation type="submission" date="2016-11" db="EMBL/GenBank/DDBJ databases">
        <authorList>
            <person name="Varghese N."/>
            <person name="Submissions S."/>
        </authorList>
    </citation>
    <scope>NUCLEOTIDE SEQUENCE [LARGE SCALE GENOMIC DNA]</scope>
    <source>
        <strain evidence="3">DSM 24724</strain>
    </source>
</reference>
<keyword evidence="1" id="KW-0472">Membrane</keyword>